<keyword evidence="3" id="KW-1185">Reference proteome</keyword>
<dbReference type="CDD" id="cd17040">
    <property type="entry name" value="Ubl_MoaD_like"/>
    <property type="match status" value="1"/>
</dbReference>
<dbReference type="AlphaFoldDB" id="A0A1C3RKX8"/>
<name>A0A1C3RKX8_9PROT</name>
<dbReference type="InterPro" id="IPR027798">
    <property type="entry name" value="Ub_Mut7C"/>
</dbReference>
<reference evidence="2 3" key="1">
    <citation type="submission" date="2016-07" db="EMBL/GenBank/DDBJ databases">
        <authorList>
            <person name="Lefevre C.T."/>
        </authorList>
    </citation>
    <scope>NUCLEOTIDE SEQUENCE [LARGE SCALE GENOMIC DNA]</scope>
    <source>
        <strain evidence="2">PR1</strain>
    </source>
</reference>
<dbReference type="OrthoDB" id="7860782at2"/>
<dbReference type="InterPro" id="IPR012675">
    <property type="entry name" value="Beta-grasp_dom_sf"/>
</dbReference>
<evidence type="ECO:0000259" key="1">
    <source>
        <dbReference type="Pfam" id="PF14451"/>
    </source>
</evidence>
<gene>
    <name evidence="2" type="ORF">MTBPR1_80036</name>
</gene>
<evidence type="ECO:0000313" key="2">
    <source>
        <dbReference type="EMBL" id="SCA57982.1"/>
    </source>
</evidence>
<feature type="domain" description="Ubiquitin Mut7-C" evidence="1">
    <location>
        <begin position="2"/>
        <end position="78"/>
    </location>
</feature>
<dbReference type="RefSeq" id="WP_069189992.1">
    <property type="nucleotide sequence ID" value="NZ_FLYE01000047.1"/>
</dbReference>
<organism evidence="2 3">
    <name type="scientific">Candidatus Terasakiella magnetica</name>
    <dbReference type="NCBI Taxonomy" id="1867952"/>
    <lineage>
        <taxon>Bacteria</taxon>
        <taxon>Pseudomonadati</taxon>
        <taxon>Pseudomonadota</taxon>
        <taxon>Alphaproteobacteria</taxon>
        <taxon>Rhodospirillales</taxon>
        <taxon>Terasakiellaceae</taxon>
        <taxon>Terasakiella</taxon>
    </lineage>
</organism>
<dbReference type="Gene3D" id="3.10.20.30">
    <property type="match status" value="1"/>
</dbReference>
<dbReference type="InterPro" id="IPR016155">
    <property type="entry name" value="Mopterin_synth/thiamin_S_b"/>
</dbReference>
<proteinExistence type="predicted"/>
<sequence length="83" mass="9127">MKVTLKLYAQLGSFLPESKSGNEAEITLEAEKSVRGLLDDFGVPPEHCHLVLVNGEYVEPSAREERLLEENDHLAVWPPVAGG</sequence>
<dbReference type="Proteomes" id="UP000231658">
    <property type="component" value="Unassembled WGS sequence"/>
</dbReference>
<dbReference type="SUPFAM" id="SSF54285">
    <property type="entry name" value="MoaD/ThiS"/>
    <property type="match status" value="1"/>
</dbReference>
<protein>
    <submittedName>
        <fullName evidence="2">Sulfur transfer protein involved in thiamine biosynthesis</fullName>
    </submittedName>
</protein>
<dbReference type="Pfam" id="PF14451">
    <property type="entry name" value="Ub-Mut7C"/>
    <property type="match status" value="1"/>
</dbReference>
<dbReference type="EMBL" id="FLYE01000047">
    <property type="protein sequence ID" value="SCA57982.1"/>
    <property type="molecule type" value="Genomic_DNA"/>
</dbReference>
<evidence type="ECO:0000313" key="3">
    <source>
        <dbReference type="Proteomes" id="UP000231658"/>
    </source>
</evidence>
<dbReference type="STRING" id="1867952.MTBPR1_80036"/>
<accession>A0A1C3RKX8</accession>